<dbReference type="Proteomes" id="UP001146019">
    <property type="component" value="Unassembled WGS sequence"/>
</dbReference>
<comment type="caution">
    <text evidence="1">The sequence shown here is derived from an EMBL/GenBank/DDBJ whole genome shotgun (WGS) entry which is preliminary data.</text>
</comment>
<reference evidence="1" key="1">
    <citation type="submission" date="2022-11" db="EMBL/GenBank/DDBJ databases">
        <title>Biodiversity and phylogenetic relationships of bacteria.</title>
        <authorList>
            <person name="Machado R.A.R."/>
            <person name="Bhat A."/>
            <person name="Loulou A."/>
            <person name="Kallel S."/>
        </authorList>
    </citation>
    <scope>NUCLEOTIDE SEQUENCE</scope>
    <source>
        <strain evidence="1">A-IN1</strain>
    </source>
</reference>
<proteinExistence type="predicted"/>
<keyword evidence="2" id="KW-1185">Reference proteome</keyword>
<dbReference type="EMBL" id="JAPKMY010000001">
    <property type="protein sequence ID" value="MCX5466231.1"/>
    <property type="molecule type" value="Genomic_DNA"/>
</dbReference>
<dbReference type="RefSeq" id="WP_266128788.1">
    <property type="nucleotide sequence ID" value="NZ_JAPKMY010000001.1"/>
</dbReference>
<gene>
    <name evidence="1" type="ORF">OSH00_00520</name>
</gene>
<name>A0A9X3DQM4_9GAMM</name>
<sequence length="70" mass="7905">MYVTGGRNKVFKNLDKDEFLVRSNAWDTLAEAREAENMCWLPPHANHVQEAQTNRGIAETYRAGAAQAIK</sequence>
<evidence type="ECO:0000313" key="1">
    <source>
        <dbReference type="EMBL" id="MCX5466231.1"/>
    </source>
</evidence>
<organism evidence="1 2">
    <name type="scientific">Acinetobacter nematophilus</name>
    <dbReference type="NCBI Taxonomy" id="2994642"/>
    <lineage>
        <taxon>Bacteria</taxon>
        <taxon>Pseudomonadati</taxon>
        <taxon>Pseudomonadota</taxon>
        <taxon>Gammaproteobacteria</taxon>
        <taxon>Moraxellales</taxon>
        <taxon>Moraxellaceae</taxon>
        <taxon>Acinetobacter</taxon>
    </lineage>
</organism>
<protein>
    <submittedName>
        <fullName evidence="1">Uncharacterized protein</fullName>
    </submittedName>
</protein>
<accession>A0A9X3DQM4</accession>
<dbReference type="AlphaFoldDB" id="A0A9X3DQM4"/>
<evidence type="ECO:0000313" key="2">
    <source>
        <dbReference type="Proteomes" id="UP001146019"/>
    </source>
</evidence>